<comment type="caution">
    <text evidence="2">The sequence shown here is derived from an EMBL/GenBank/DDBJ whole genome shotgun (WGS) entry which is preliminary data.</text>
</comment>
<evidence type="ECO:0000313" key="2">
    <source>
        <dbReference type="EMBL" id="CAL8071199.1"/>
    </source>
</evidence>
<accession>A0ABP1PMC7</accession>
<evidence type="ECO:0000313" key="3">
    <source>
        <dbReference type="Proteomes" id="UP001642540"/>
    </source>
</evidence>
<dbReference type="Proteomes" id="UP001642540">
    <property type="component" value="Unassembled WGS sequence"/>
</dbReference>
<protein>
    <submittedName>
        <fullName evidence="2">Uncharacterized protein</fullName>
    </submittedName>
</protein>
<name>A0ABP1PMC7_9HEXA</name>
<sequence length="125" mass="14092">MNYYSEFSIVNQNQTSQTQTSNQFPVTNFFGAEEGEYSWSMQYSSFQQTLSHPCHLNISMMMGSGSGHTSFHLVQDVGEEEDEGEAQSQVPLSEWMEMEVEQQRRGVADDVDSDGARKGDQAHPI</sequence>
<feature type="compositionally biased region" description="Basic and acidic residues" evidence="1">
    <location>
        <begin position="101"/>
        <end position="125"/>
    </location>
</feature>
<dbReference type="EMBL" id="CAXLJM020000004">
    <property type="protein sequence ID" value="CAL8071199.1"/>
    <property type="molecule type" value="Genomic_DNA"/>
</dbReference>
<reference evidence="2 3" key="1">
    <citation type="submission" date="2024-08" db="EMBL/GenBank/DDBJ databases">
        <authorList>
            <person name="Cucini C."/>
            <person name="Frati F."/>
        </authorList>
    </citation>
    <scope>NUCLEOTIDE SEQUENCE [LARGE SCALE GENOMIC DNA]</scope>
</reference>
<evidence type="ECO:0000256" key="1">
    <source>
        <dbReference type="SAM" id="MobiDB-lite"/>
    </source>
</evidence>
<feature type="region of interest" description="Disordered" evidence="1">
    <location>
        <begin position="77"/>
        <end position="125"/>
    </location>
</feature>
<gene>
    <name evidence="2" type="ORF">ODALV1_LOCUS1609</name>
</gene>
<proteinExistence type="predicted"/>
<keyword evidence="3" id="KW-1185">Reference proteome</keyword>
<organism evidence="2 3">
    <name type="scientific">Orchesella dallaii</name>
    <dbReference type="NCBI Taxonomy" id="48710"/>
    <lineage>
        <taxon>Eukaryota</taxon>
        <taxon>Metazoa</taxon>
        <taxon>Ecdysozoa</taxon>
        <taxon>Arthropoda</taxon>
        <taxon>Hexapoda</taxon>
        <taxon>Collembola</taxon>
        <taxon>Entomobryomorpha</taxon>
        <taxon>Entomobryoidea</taxon>
        <taxon>Orchesellidae</taxon>
        <taxon>Orchesellinae</taxon>
        <taxon>Orchesella</taxon>
    </lineage>
</organism>